<protein>
    <submittedName>
        <fullName evidence="8">Uncharacterized protein</fullName>
    </submittedName>
</protein>
<evidence type="ECO:0000256" key="5">
    <source>
        <dbReference type="ARBA" id="ARBA00023136"/>
    </source>
</evidence>
<reference evidence="8" key="1">
    <citation type="submission" date="2020-10" db="EMBL/GenBank/DDBJ databases">
        <title>The Whole-Genome Sequence of Metschnikowia persimmonesis, a Novel Endophytic Yeast Species Isolated from Medicinal Plant Diospyros kaki Thumb.</title>
        <authorList>
            <person name="Rahmat E."/>
            <person name="Kang Y."/>
        </authorList>
    </citation>
    <scope>NUCLEOTIDE SEQUENCE</scope>
    <source>
        <strain evidence="8">KIOM G15050</strain>
    </source>
</reference>
<name>A0A8H7GQ71_9ASCO</name>
<dbReference type="GO" id="GO:0005886">
    <property type="term" value="C:plasma membrane"/>
    <property type="evidence" value="ECO:0007669"/>
    <property type="project" value="TreeGrafter"/>
</dbReference>
<feature type="chain" id="PRO_5034386197" evidence="7">
    <location>
        <begin position="17"/>
        <end position="156"/>
    </location>
</feature>
<evidence type="ECO:0000256" key="2">
    <source>
        <dbReference type="ARBA" id="ARBA00022448"/>
    </source>
</evidence>
<keyword evidence="9" id="KW-1185">Reference proteome</keyword>
<accession>A0A8H7GQ71</accession>
<organism evidence="8 9">
    <name type="scientific">Metschnikowia pulcherrima</name>
    <dbReference type="NCBI Taxonomy" id="27326"/>
    <lineage>
        <taxon>Eukaryota</taxon>
        <taxon>Fungi</taxon>
        <taxon>Dikarya</taxon>
        <taxon>Ascomycota</taxon>
        <taxon>Saccharomycotina</taxon>
        <taxon>Pichiomycetes</taxon>
        <taxon>Metschnikowiaceae</taxon>
        <taxon>Metschnikowia</taxon>
    </lineage>
</organism>
<dbReference type="PANTHER" id="PTHR43791">
    <property type="entry name" value="PERMEASE-RELATED"/>
    <property type="match status" value="1"/>
</dbReference>
<evidence type="ECO:0000256" key="4">
    <source>
        <dbReference type="ARBA" id="ARBA00022989"/>
    </source>
</evidence>
<feature type="transmembrane region" description="Helical" evidence="6">
    <location>
        <begin position="85"/>
        <end position="105"/>
    </location>
</feature>
<dbReference type="OrthoDB" id="3639251at2759"/>
<dbReference type="EMBL" id="JACBPP010000006">
    <property type="protein sequence ID" value="KAF8001105.1"/>
    <property type="molecule type" value="Genomic_DNA"/>
</dbReference>
<evidence type="ECO:0000256" key="7">
    <source>
        <dbReference type="SAM" id="SignalP"/>
    </source>
</evidence>
<evidence type="ECO:0000313" key="8">
    <source>
        <dbReference type="EMBL" id="KAF8001105.1"/>
    </source>
</evidence>
<evidence type="ECO:0000256" key="6">
    <source>
        <dbReference type="SAM" id="Phobius"/>
    </source>
</evidence>
<keyword evidence="7" id="KW-0732">Signal</keyword>
<proteinExistence type="predicted"/>
<keyword evidence="3 6" id="KW-0812">Transmembrane</keyword>
<comment type="subcellular location">
    <subcellularLocation>
        <location evidence="1">Membrane</location>
        <topology evidence="1">Multi-pass membrane protein</topology>
    </subcellularLocation>
</comment>
<dbReference type="GO" id="GO:0015233">
    <property type="term" value="F:pantothenate transmembrane transporter activity"/>
    <property type="evidence" value="ECO:0007669"/>
    <property type="project" value="TreeGrafter"/>
</dbReference>
<evidence type="ECO:0000256" key="3">
    <source>
        <dbReference type="ARBA" id="ARBA00022692"/>
    </source>
</evidence>
<keyword evidence="4 6" id="KW-1133">Transmembrane helix</keyword>
<keyword evidence="5 6" id="KW-0472">Membrane</keyword>
<feature type="signal peptide" evidence="7">
    <location>
        <begin position="1"/>
        <end position="16"/>
    </location>
</feature>
<sequence>MLLLAILLVAWPLDKSFVFAAHYLSAWSYAGQPVFFSWANVVTYNDVQERAVVLASMNMFSGAVNAWWSLVFYGASTAPKFRIGCYAMIATTIASAVTVVVIRFLELRSPRGKLQDGTSDEIGLKNEVLPIESDSSQGRSIRKTISVSVNEVESHD</sequence>
<dbReference type="PANTHER" id="PTHR43791:SF4">
    <property type="entry name" value="PANTOTHENATE TRANSPORTER FEN2"/>
    <property type="match status" value="1"/>
</dbReference>
<dbReference type="AlphaFoldDB" id="A0A8H7GQ71"/>
<dbReference type="GO" id="GO:0098717">
    <property type="term" value="P:pantothenate import across plasma membrane"/>
    <property type="evidence" value="ECO:0007669"/>
    <property type="project" value="TreeGrafter"/>
</dbReference>
<gene>
    <name evidence="8" type="ORF">HF325_004894</name>
</gene>
<evidence type="ECO:0000256" key="1">
    <source>
        <dbReference type="ARBA" id="ARBA00004141"/>
    </source>
</evidence>
<comment type="caution">
    <text evidence="8">The sequence shown here is derived from an EMBL/GenBank/DDBJ whole genome shotgun (WGS) entry which is preliminary data.</text>
</comment>
<feature type="transmembrane region" description="Helical" evidence="6">
    <location>
        <begin position="51"/>
        <end position="73"/>
    </location>
</feature>
<keyword evidence="2" id="KW-0813">Transport</keyword>
<dbReference type="Proteomes" id="UP000649328">
    <property type="component" value="Unassembled WGS sequence"/>
</dbReference>
<evidence type="ECO:0000313" key="9">
    <source>
        <dbReference type="Proteomes" id="UP000649328"/>
    </source>
</evidence>